<reference evidence="3" key="1">
    <citation type="journal article" date="2014" name="Int. J. Syst. Evol. Microbiol.">
        <title>Complete genome sequence of Corynebacterium casei LMG S-19264T (=DSM 44701T), isolated from a smear-ripened cheese.</title>
        <authorList>
            <consortium name="US DOE Joint Genome Institute (JGI-PGF)"/>
            <person name="Walter F."/>
            <person name="Albersmeier A."/>
            <person name="Kalinowski J."/>
            <person name="Ruckert C."/>
        </authorList>
    </citation>
    <scope>NUCLEOTIDE SEQUENCE</scope>
    <source>
        <strain evidence="3">KCTC 32337</strain>
    </source>
</reference>
<keyword evidence="1" id="KW-0175">Coiled coil</keyword>
<dbReference type="EMBL" id="BMZC01000001">
    <property type="protein sequence ID" value="GGZ46716.1"/>
    <property type="molecule type" value="Genomic_DNA"/>
</dbReference>
<dbReference type="EMBL" id="JAEILT010000003">
    <property type="protein sequence ID" value="MBJ2135485.1"/>
    <property type="molecule type" value="Genomic_DNA"/>
</dbReference>
<name>A0A8H9LZ13_9ALTE</name>
<evidence type="ECO:0000313" key="4">
    <source>
        <dbReference type="EMBL" id="MBJ2135485.1"/>
    </source>
</evidence>
<reference evidence="3" key="2">
    <citation type="submission" date="2020-09" db="EMBL/GenBank/DDBJ databases">
        <authorList>
            <person name="Sun Q."/>
            <person name="Kim S."/>
        </authorList>
    </citation>
    <scope>NUCLEOTIDE SEQUENCE</scope>
    <source>
        <strain evidence="3">KCTC 32337</strain>
    </source>
</reference>
<dbReference type="AlphaFoldDB" id="A0A8H9LZ13"/>
<accession>A0A8H9LZ13</accession>
<organism evidence="3 5">
    <name type="scientific">Paraglaciecola chathamensis</name>
    <dbReference type="NCBI Taxonomy" id="368405"/>
    <lineage>
        <taxon>Bacteria</taxon>
        <taxon>Pseudomonadati</taxon>
        <taxon>Pseudomonadota</taxon>
        <taxon>Gammaproteobacteria</taxon>
        <taxon>Alteromonadales</taxon>
        <taxon>Alteromonadaceae</taxon>
        <taxon>Paraglaciecola</taxon>
    </lineage>
</organism>
<feature type="signal peptide" evidence="2">
    <location>
        <begin position="1"/>
        <end position="24"/>
    </location>
</feature>
<evidence type="ECO:0000313" key="6">
    <source>
        <dbReference type="Proteomes" id="UP000649232"/>
    </source>
</evidence>
<dbReference type="Proteomes" id="UP000622604">
    <property type="component" value="Unassembled WGS sequence"/>
</dbReference>
<protein>
    <submittedName>
        <fullName evidence="3">Uncharacterized protein</fullName>
    </submittedName>
</protein>
<evidence type="ECO:0000256" key="1">
    <source>
        <dbReference type="SAM" id="Coils"/>
    </source>
</evidence>
<keyword evidence="2" id="KW-0732">Signal</keyword>
<feature type="chain" id="PRO_5034618584" evidence="2">
    <location>
        <begin position="25"/>
        <end position="311"/>
    </location>
</feature>
<evidence type="ECO:0000256" key="2">
    <source>
        <dbReference type="SAM" id="SignalP"/>
    </source>
</evidence>
<gene>
    <name evidence="3" type="ORF">GCM10011274_00310</name>
    <name evidence="4" type="ORF">JEU11_03380</name>
</gene>
<evidence type="ECO:0000313" key="3">
    <source>
        <dbReference type="EMBL" id="GGZ46716.1"/>
    </source>
</evidence>
<dbReference type="RefSeq" id="WP_007988408.1">
    <property type="nucleotide sequence ID" value="NZ_BMZC01000001.1"/>
</dbReference>
<proteinExistence type="predicted"/>
<evidence type="ECO:0000313" key="5">
    <source>
        <dbReference type="Proteomes" id="UP000622604"/>
    </source>
</evidence>
<comment type="caution">
    <text evidence="3">The sequence shown here is derived from an EMBL/GenBank/DDBJ whole genome shotgun (WGS) entry which is preliminary data.</text>
</comment>
<feature type="coiled-coil region" evidence="1">
    <location>
        <begin position="117"/>
        <end position="234"/>
    </location>
</feature>
<dbReference type="Proteomes" id="UP000649232">
    <property type="component" value="Unassembled WGS sequence"/>
</dbReference>
<reference evidence="4 6" key="3">
    <citation type="submission" date="2020-12" db="EMBL/GenBank/DDBJ databases">
        <title>Draft genome sequences of nine environmental bacterial isolates colonizing plastic.</title>
        <authorList>
            <person name="Borre I."/>
            <person name="Sonnenschein E.C."/>
        </authorList>
    </citation>
    <scope>NUCLEOTIDE SEQUENCE [LARGE SCALE GENOMIC DNA]</scope>
    <source>
        <strain evidence="4 6">IB30</strain>
    </source>
</reference>
<sequence>MKMSKRICALSALVASMWALPIAAKTDMNALTGELEIMSSILQTALKQDSARGRLSVRNIDYTYLHGQGVVFKMTMNSYGYRQVFAFIDGHPSVPVAPIAPNVFHLKDGDIDIHMDEDEIEDAVEEAMERAEYLSRESSSKLRSLGEKLREISWEQREYERRRRDLEFEKSNSDNERKEDIEEQLGELNTELKKLQAKRTEIERYKTKTETERQAQLQQRKEAAEQESKRFLANFEQNLGQVLCRYGAGLKALDDKEYVNFVLSDFDSSDRHAQQSSQDRVYVFKHSDIQACVKDKISQERLLQNTQVYAF</sequence>